<accession>A0A9Q1G466</accession>
<organism evidence="4 5">
    <name type="scientific">Synaphobranchus kaupii</name>
    <name type="common">Kaup's arrowtooth eel</name>
    <dbReference type="NCBI Taxonomy" id="118154"/>
    <lineage>
        <taxon>Eukaryota</taxon>
        <taxon>Metazoa</taxon>
        <taxon>Chordata</taxon>
        <taxon>Craniata</taxon>
        <taxon>Vertebrata</taxon>
        <taxon>Euteleostomi</taxon>
        <taxon>Actinopterygii</taxon>
        <taxon>Neopterygii</taxon>
        <taxon>Teleostei</taxon>
        <taxon>Anguilliformes</taxon>
        <taxon>Synaphobranchidae</taxon>
        <taxon>Synaphobranchus</taxon>
    </lineage>
</organism>
<dbReference type="Gene3D" id="2.60.40.10">
    <property type="entry name" value="Immunoglobulins"/>
    <property type="match status" value="1"/>
</dbReference>
<proteinExistence type="predicted"/>
<name>A0A9Q1G466_SYNKA</name>
<dbReference type="SMART" id="SM00408">
    <property type="entry name" value="IGc2"/>
    <property type="match status" value="1"/>
</dbReference>
<feature type="signal peptide" evidence="2">
    <location>
        <begin position="1"/>
        <end position="19"/>
    </location>
</feature>
<dbReference type="PANTHER" id="PTHR46013">
    <property type="entry name" value="VASCULAR CELL ADHESION MOLECULE 1"/>
    <property type="match status" value="1"/>
</dbReference>
<evidence type="ECO:0000313" key="4">
    <source>
        <dbReference type="EMBL" id="KAJ8374891.1"/>
    </source>
</evidence>
<dbReference type="PANTHER" id="PTHR46013:SF4">
    <property type="entry name" value="B-CELL RECEPTOR CD22-RELATED"/>
    <property type="match status" value="1"/>
</dbReference>
<dbReference type="InterPro" id="IPR003599">
    <property type="entry name" value="Ig_sub"/>
</dbReference>
<evidence type="ECO:0000313" key="5">
    <source>
        <dbReference type="Proteomes" id="UP001152622"/>
    </source>
</evidence>
<feature type="region of interest" description="Disordered" evidence="1">
    <location>
        <begin position="132"/>
        <end position="204"/>
    </location>
</feature>
<dbReference type="PROSITE" id="PS50835">
    <property type="entry name" value="IG_LIKE"/>
    <property type="match status" value="1"/>
</dbReference>
<dbReference type="SMART" id="SM00409">
    <property type="entry name" value="IG"/>
    <property type="match status" value="1"/>
</dbReference>
<feature type="chain" id="PRO_5040353556" description="Ig-like domain-containing protein" evidence="2">
    <location>
        <begin position="20"/>
        <end position="220"/>
    </location>
</feature>
<dbReference type="AlphaFoldDB" id="A0A9Q1G466"/>
<dbReference type="InterPro" id="IPR036179">
    <property type="entry name" value="Ig-like_dom_sf"/>
</dbReference>
<dbReference type="InterPro" id="IPR013783">
    <property type="entry name" value="Ig-like_fold"/>
</dbReference>
<sequence>MAGAKGLFLAGYLLSGGLSSELTISYVPKHIEALSGSCVLIPFPPRNTRASISPSGPLLNGSPVTLTCSSWANPPVSNFTWFRTIEATVRSSGRTLTFNVSSGDAGRYHCEAQNQQGKQKSGQVKLTIEGLREPLSQSNPSLDPSKAVNTRETTALESPQGEVQYAEIELSKLGAQGKGKRGKEDRQGQETEYAEIQFSERKGKAPIEDVYAEVKPKSHR</sequence>
<dbReference type="OrthoDB" id="10039395at2759"/>
<dbReference type="Proteomes" id="UP001152622">
    <property type="component" value="Chromosome 2"/>
</dbReference>
<feature type="compositionally biased region" description="Polar residues" evidence="1">
    <location>
        <begin position="135"/>
        <end position="157"/>
    </location>
</feature>
<keyword evidence="2" id="KW-0732">Signal</keyword>
<evidence type="ECO:0000256" key="2">
    <source>
        <dbReference type="SAM" id="SignalP"/>
    </source>
</evidence>
<reference evidence="4" key="1">
    <citation type="journal article" date="2023" name="Science">
        <title>Genome structures resolve the early diversification of teleost fishes.</title>
        <authorList>
            <person name="Parey E."/>
            <person name="Louis A."/>
            <person name="Montfort J."/>
            <person name="Bouchez O."/>
            <person name="Roques C."/>
            <person name="Iampietro C."/>
            <person name="Lluch J."/>
            <person name="Castinel A."/>
            <person name="Donnadieu C."/>
            <person name="Desvignes T."/>
            <person name="Floi Bucao C."/>
            <person name="Jouanno E."/>
            <person name="Wen M."/>
            <person name="Mejri S."/>
            <person name="Dirks R."/>
            <person name="Jansen H."/>
            <person name="Henkel C."/>
            <person name="Chen W.J."/>
            <person name="Zahm M."/>
            <person name="Cabau C."/>
            <person name="Klopp C."/>
            <person name="Thompson A.W."/>
            <person name="Robinson-Rechavi M."/>
            <person name="Braasch I."/>
            <person name="Lecointre G."/>
            <person name="Bobe J."/>
            <person name="Postlethwait J.H."/>
            <person name="Berthelot C."/>
            <person name="Roest Crollius H."/>
            <person name="Guiguen Y."/>
        </authorList>
    </citation>
    <scope>NUCLEOTIDE SEQUENCE</scope>
    <source>
        <strain evidence="4">WJC10195</strain>
    </source>
</reference>
<dbReference type="InterPro" id="IPR003598">
    <property type="entry name" value="Ig_sub2"/>
</dbReference>
<comment type="caution">
    <text evidence="4">The sequence shown here is derived from an EMBL/GenBank/DDBJ whole genome shotgun (WGS) entry which is preliminary data.</text>
</comment>
<gene>
    <name evidence="4" type="ORF">SKAU_G00054710</name>
</gene>
<feature type="domain" description="Ig-like" evidence="3">
    <location>
        <begin position="45"/>
        <end position="127"/>
    </location>
</feature>
<dbReference type="Pfam" id="PF13895">
    <property type="entry name" value="Ig_2"/>
    <property type="match status" value="1"/>
</dbReference>
<dbReference type="InterPro" id="IPR007110">
    <property type="entry name" value="Ig-like_dom"/>
</dbReference>
<dbReference type="EMBL" id="JAINUF010000002">
    <property type="protein sequence ID" value="KAJ8374891.1"/>
    <property type="molecule type" value="Genomic_DNA"/>
</dbReference>
<evidence type="ECO:0000256" key="1">
    <source>
        <dbReference type="SAM" id="MobiDB-lite"/>
    </source>
</evidence>
<evidence type="ECO:0000259" key="3">
    <source>
        <dbReference type="PROSITE" id="PS50835"/>
    </source>
</evidence>
<protein>
    <recommendedName>
        <fullName evidence="3">Ig-like domain-containing protein</fullName>
    </recommendedName>
</protein>
<dbReference type="SUPFAM" id="SSF48726">
    <property type="entry name" value="Immunoglobulin"/>
    <property type="match status" value="1"/>
</dbReference>
<keyword evidence="5" id="KW-1185">Reference proteome</keyword>